<keyword evidence="14" id="KW-0238">DNA-binding</keyword>
<evidence type="ECO:0000256" key="12">
    <source>
        <dbReference type="ARBA" id="ARBA00022840"/>
    </source>
</evidence>
<dbReference type="Pfam" id="PF01068">
    <property type="entry name" value="DNA_ligase_A_M"/>
    <property type="match status" value="1"/>
</dbReference>
<organism evidence="23 24">
    <name type="scientific">Gillisia hiemivivida</name>
    <dbReference type="NCBI Taxonomy" id="291190"/>
    <lineage>
        <taxon>Bacteria</taxon>
        <taxon>Pseudomonadati</taxon>
        <taxon>Bacteroidota</taxon>
        <taxon>Flavobacteriia</taxon>
        <taxon>Flavobacteriales</taxon>
        <taxon>Flavobacteriaceae</taxon>
        <taxon>Gillisia</taxon>
    </lineage>
</organism>
<dbReference type="PANTHER" id="PTHR42705:SF2">
    <property type="entry name" value="BIFUNCTIONAL NON-HOMOLOGOUS END JOINING PROTEIN LIGD"/>
    <property type="match status" value="1"/>
</dbReference>
<dbReference type="GO" id="GO:0003677">
    <property type="term" value="F:DNA binding"/>
    <property type="evidence" value="ECO:0007669"/>
    <property type="project" value="UniProtKB-KW"/>
</dbReference>
<dbReference type="AlphaFoldDB" id="A0A5C6ZSY6"/>
<evidence type="ECO:0000256" key="16">
    <source>
        <dbReference type="ARBA" id="ARBA00023204"/>
    </source>
</evidence>
<dbReference type="InterPro" id="IPR014144">
    <property type="entry name" value="LigD_PE_domain"/>
</dbReference>
<evidence type="ECO:0000256" key="20">
    <source>
        <dbReference type="ARBA" id="ARBA00034003"/>
    </source>
</evidence>
<dbReference type="SUPFAM" id="SSF50249">
    <property type="entry name" value="Nucleic acid-binding proteins"/>
    <property type="match status" value="1"/>
</dbReference>
<evidence type="ECO:0000256" key="6">
    <source>
        <dbReference type="ARBA" id="ARBA00022722"/>
    </source>
</evidence>
<dbReference type="InterPro" id="IPR012309">
    <property type="entry name" value="DNA_ligase_ATP-dep_C"/>
</dbReference>
<dbReference type="GO" id="GO:0003910">
    <property type="term" value="F:DNA ligase (ATP) activity"/>
    <property type="evidence" value="ECO:0007669"/>
    <property type="project" value="UniProtKB-EC"/>
</dbReference>
<dbReference type="NCBIfam" id="TIGR02776">
    <property type="entry name" value="NHEJ_ligase_prk"/>
    <property type="match status" value="1"/>
</dbReference>
<dbReference type="EMBL" id="VORY01000007">
    <property type="protein sequence ID" value="TXD93943.1"/>
    <property type="molecule type" value="Genomic_DNA"/>
</dbReference>
<dbReference type="CDD" id="cd04865">
    <property type="entry name" value="LigD_Pol_like_2"/>
    <property type="match status" value="1"/>
</dbReference>
<comment type="caution">
    <text evidence="23">The sequence shown here is derived from an EMBL/GenBank/DDBJ whole genome shotgun (WGS) entry which is preliminary data.</text>
</comment>
<protein>
    <recommendedName>
        <fullName evidence="2">DNA ligase (ATP)</fullName>
        <ecNumber evidence="2">6.5.1.1</ecNumber>
    </recommendedName>
    <alternativeName>
        <fullName evidence="19">NHEJ DNA polymerase</fullName>
    </alternativeName>
</protein>
<keyword evidence="8" id="KW-0547">Nucleotide-binding</keyword>
<keyword evidence="7" id="KW-0479">Metal-binding</keyword>
<evidence type="ECO:0000256" key="4">
    <source>
        <dbReference type="ARBA" id="ARBA00022679"/>
    </source>
</evidence>
<dbReference type="NCBIfam" id="TIGR02779">
    <property type="entry name" value="NHEJ_ligase_lig"/>
    <property type="match status" value="1"/>
</dbReference>
<dbReference type="Gene3D" id="2.40.50.140">
    <property type="entry name" value="Nucleic acid-binding proteins"/>
    <property type="match status" value="1"/>
</dbReference>
<keyword evidence="24" id="KW-1185">Reference proteome</keyword>
<proteinExistence type="predicted"/>
<dbReference type="InterPro" id="IPR014143">
    <property type="entry name" value="NHEJ_ligase_prk"/>
</dbReference>
<feature type="domain" description="ATP-dependent DNA ligase family profile" evidence="22">
    <location>
        <begin position="285"/>
        <end position="399"/>
    </location>
</feature>
<dbReference type="InterPro" id="IPR052171">
    <property type="entry name" value="NHEJ_LigD"/>
</dbReference>
<evidence type="ECO:0000256" key="10">
    <source>
        <dbReference type="ARBA" id="ARBA00022801"/>
    </source>
</evidence>
<evidence type="ECO:0000256" key="18">
    <source>
        <dbReference type="ARBA" id="ARBA00023268"/>
    </source>
</evidence>
<dbReference type="CDD" id="cd07906">
    <property type="entry name" value="Adenylation_DNA_ligase_LigD_LigC"/>
    <property type="match status" value="1"/>
</dbReference>
<keyword evidence="10" id="KW-0378">Hydrolase</keyword>
<sequence length="810" mass="92699">MALEDYIKKRDFNKTPEPPAELSHDNADRFVIQRHKASRLHYDLRLELEGVLKSWAIPKGPSMNPDDKRLAIQTEDHPVKYLSFHGTIPKGNYGAGIMKIWDEGRYRIAPEYGDMDLIQQFEKGDLKIEFFGKKVKGIFALVHTKRRDADNHWLLIKKKDKYSTDLDYDSEVFIDDSSLANKKNTAVKKLNPDEFVKPMLASSIKDIFNDKSWVYELKWDGYRVMAHIENGEVHLYSRNGISYNTKFKALAKDLEGVEHDVILDGEVVIVNEDGIPQFQALQNYDETTSGSLRYYVFDMLYLNGHSMLDLTLLERKSLIPEVIENLSYTLYCDHIEAMGAALYKKAINAGMEGVMAKKIDSTYSPGYRSENWLKIKAVETEEAIICGYTDSVGGGGVFGSLILGMYVEDQLKYIGNCGSGFSAKDQRELLDRFEKLEIENHPFQKKPNLKGRNPHWVNPTLICEVKFSEWTTNGIMRHPVFKGIRNDKNLQEVSAPIKNTSKSTANLSKPSSITLEVGGLHVPISNLDKVLWPDDGYTKYDLIDYYLNISDYILPYLKDRPQNLHRHPNGINRPGFYQKDNENLPEWIETEDVFSKSSNKIISYLLCQNEASLLYMANLGCIEINPWHSRVNILDYPDYTIIDLDPSKENTFEEVIIVAQAAKEVLDIAEIKGFCKTSGSSGLHIYIPLKAQYTYEEAMNFTKLLCYFIEQKVPKLTSMVRAVKDRKGKIYLDYLQNRQGQTIAAPYCVRPKIGAPVSAPLEWKEVKSGLKILDFNIKNFQTRIQEKGDLFAEVLSQETDMMDAIQRLEN</sequence>
<feature type="region of interest" description="Disordered" evidence="21">
    <location>
        <begin position="1"/>
        <end position="23"/>
    </location>
</feature>
<keyword evidence="18" id="KW-0511">Multifunctional enzyme</keyword>
<dbReference type="RefSeq" id="WP_146932064.1">
    <property type="nucleotide sequence ID" value="NZ_CBCSHZ010000006.1"/>
</dbReference>
<dbReference type="GO" id="GO:0004527">
    <property type="term" value="F:exonuclease activity"/>
    <property type="evidence" value="ECO:0007669"/>
    <property type="project" value="UniProtKB-KW"/>
</dbReference>
<evidence type="ECO:0000256" key="17">
    <source>
        <dbReference type="ARBA" id="ARBA00023211"/>
    </source>
</evidence>
<keyword evidence="5" id="KW-0548">Nucleotidyltransferase</keyword>
<keyword evidence="13" id="KW-0239">DNA-directed DNA polymerase</keyword>
<name>A0A5C6ZSY6_9FLAO</name>
<dbReference type="NCBIfam" id="TIGR02777">
    <property type="entry name" value="LigD_PE_dom"/>
    <property type="match status" value="1"/>
</dbReference>
<evidence type="ECO:0000256" key="2">
    <source>
        <dbReference type="ARBA" id="ARBA00012727"/>
    </source>
</evidence>
<evidence type="ECO:0000256" key="3">
    <source>
        <dbReference type="ARBA" id="ARBA00022598"/>
    </source>
</evidence>
<dbReference type="CDD" id="cd07971">
    <property type="entry name" value="OBF_DNA_ligase_LigD"/>
    <property type="match status" value="1"/>
</dbReference>
<evidence type="ECO:0000313" key="23">
    <source>
        <dbReference type="EMBL" id="TXD93943.1"/>
    </source>
</evidence>
<evidence type="ECO:0000313" key="24">
    <source>
        <dbReference type="Proteomes" id="UP000321367"/>
    </source>
</evidence>
<reference evidence="23 24" key="1">
    <citation type="submission" date="2019-08" db="EMBL/GenBank/DDBJ databases">
        <title>Genome sequence of Gillisia hiemivivida IC154 (type strain).</title>
        <authorList>
            <person name="Bowman J.P."/>
        </authorList>
    </citation>
    <scope>NUCLEOTIDE SEQUENCE [LARGE SCALE GENOMIC DNA]</scope>
    <source>
        <strain evidence="23 24">IC154</strain>
    </source>
</reference>
<evidence type="ECO:0000256" key="19">
    <source>
        <dbReference type="ARBA" id="ARBA00029943"/>
    </source>
</evidence>
<evidence type="ECO:0000256" key="9">
    <source>
        <dbReference type="ARBA" id="ARBA00022763"/>
    </source>
</evidence>
<dbReference type="GO" id="GO:0006281">
    <property type="term" value="P:DNA repair"/>
    <property type="evidence" value="ECO:0007669"/>
    <property type="project" value="UniProtKB-KW"/>
</dbReference>
<dbReference type="GO" id="GO:0003887">
    <property type="term" value="F:DNA-directed DNA polymerase activity"/>
    <property type="evidence" value="ECO:0007669"/>
    <property type="project" value="UniProtKB-KW"/>
</dbReference>
<keyword evidence="12" id="KW-0067">ATP-binding</keyword>
<dbReference type="InterPro" id="IPR012340">
    <property type="entry name" value="NA-bd_OB-fold"/>
</dbReference>
<keyword evidence="4" id="KW-0808">Transferase</keyword>
<evidence type="ECO:0000256" key="7">
    <source>
        <dbReference type="ARBA" id="ARBA00022723"/>
    </source>
</evidence>
<keyword evidence="17" id="KW-0464">Manganese</keyword>
<keyword evidence="6" id="KW-0540">Nuclease</keyword>
<dbReference type="PROSITE" id="PS50160">
    <property type="entry name" value="DNA_LIGASE_A3"/>
    <property type="match status" value="1"/>
</dbReference>
<dbReference type="GO" id="GO:0006310">
    <property type="term" value="P:DNA recombination"/>
    <property type="evidence" value="ECO:0007669"/>
    <property type="project" value="UniProtKB-KW"/>
</dbReference>
<gene>
    <name evidence="23" type="primary">ligD</name>
    <name evidence="23" type="ORF">ES724_08455</name>
</gene>
<evidence type="ECO:0000256" key="21">
    <source>
        <dbReference type="SAM" id="MobiDB-lite"/>
    </source>
</evidence>
<dbReference type="InterPro" id="IPR014146">
    <property type="entry name" value="LigD_ligase_dom"/>
</dbReference>
<feature type="compositionally biased region" description="Basic and acidic residues" evidence="21">
    <location>
        <begin position="1"/>
        <end position="14"/>
    </location>
</feature>
<keyword evidence="11" id="KW-0269">Exonuclease</keyword>
<evidence type="ECO:0000256" key="8">
    <source>
        <dbReference type="ARBA" id="ARBA00022741"/>
    </source>
</evidence>
<comment type="cofactor">
    <cofactor evidence="1">
        <name>Mn(2+)</name>
        <dbReference type="ChEBI" id="CHEBI:29035"/>
    </cofactor>
</comment>
<evidence type="ECO:0000256" key="14">
    <source>
        <dbReference type="ARBA" id="ARBA00023125"/>
    </source>
</evidence>
<dbReference type="Gene3D" id="3.90.920.10">
    <property type="entry name" value="DNA primase, PRIM domain"/>
    <property type="match status" value="1"/>
</dbReference>
<keyword evidence="3 23" id="KW-0436">Ligase</keyword>
<keyword evidence="16" id="KW-0234">DNA repair</keyword>
<dbReference type="InterPro" id="IPR012310">
    <property type="entry name" value="DNA_ligase_ATP-dep_cent"/>
</dbReference>
<dbReference type="Pfam" id="PF13298">
    <property type="entry name" value="LigD_N"/>
    <property type="match status" value="1"/>
</dbReference>
<dbReference type="InterPro" id="IPR014145">
    <property type="entry name" value="LigD_pol_dom"/>
</dbReference>
<dbReference type="Pfam" id="PF21686">
    <property type="entry name" value="LigD_Prim-Pol"/>
    <property type="match status" value="1"/>
</dbReference>
<evidence type="ECO:0000259" key="22">
    <source>
        <dbReference type="PROSITE" id="PS50160"/>
    </source>
</evidence>
<dbReference type="Pfam" id="PF04679">
    <property type="entry name" value="DNA_ligase_A_C"/>
    <property type="match status" value="1"/>
</dbReference>
<dbReference type="EC" id="6.5.1.1" evidence="2"/>
<dbReference type="NCBIfam" id="TIGR02778">
    <property type="entry name" value="ligD_pol"/>
    <property type="match status" value="1"/>
</dbReference>
<dbReference type="Gene3D" id="3.30.1490.70">
    <property type="match status" value="1"/>
</dbReference>
<dbReference type="PANTHER" id="PTHR42705">
    <property type="entry name" value="BIFUNCTIONAL NON-HOMOLOGOUS END JOINING PROTEIN LIGD"/>
    <property type="match status" value="1"/>
</dbReference>
<dbReference type="Gene3D" id="3.30.470.30">
    <property type="entry name" value="DNA ligase/mRNA capping enzyme"/>
    <property type="match status" value="1"/>
</dbReference>
<evidence type="ECO:0000256" key="11">
    <source>
        <dbReference type="ARBA" id="ARBA00022839"/>
    </source>
</evidence>
<accession>A0A5C6ZSY6</accession>
<evidence type="ECO:0000256" key="5">
    <source>
        <dbReference type="ARBA" id="ARBA00022695"/>
    </source>
</evidence>
<comment type="catalytic activity">
    <reaction evidence="20">
        <text>ATP + (deoxyribonucleotide)n-3'-hydroxyl + 5'-phospho-(deoxyribonucleotide)m = (deoxyribonucleotide)n+m + AMP + diphosphate.</text>
        <dbReference type="EC" id="6.5.1.1"/>
    </reaction>
</comment>
<dbReference type="OrthoDB" id="9802472at2"/>
<dbReference type="GO" id="GO:0005524">
    <property type="term" value="F:ATP binding"/>
    <property type="evidence" value="ECO:0007669"/>
    <property type="project" value="UniProtKB-KW"/>
</dbReference>
<evidence type="ECO:0000256" key="1">
    <source>
        <dbReference type="ARBA" id="ARBA00001936"/>
    </source>
</evidence>
<dbReference type="GO" id="GO:0046872">
    <property type="term" value="F:metal ion binding"/>
    <property type="evidence" value="ECO:0007669"/>
    <property type="project" value="UniProtKB-KW"/>
</dbReference>
<dbReference type="SUPFAM" id="SSF56091">
    <property type="entry name" value="DNA ligase/mRNA capping enzyme, catalytic domain"/>
    <property type="match status" value="1"/>
</dbReference>
<evidence type="ECO:0000256" key="13">
    <source>
        <dbReference type="ARBA" id="ARBA00022932"/>
    </source>
</evidence>
<dbReference type="Proteomes" id="UP000321367">
    <property type="component" value="Unassembled WGS sequence"/>
</dbReference>
<keyword evidence="9" id="KW-0227">DNA damage</keyword>
<keyword evidence="15" id="KW-0233">DNA recombination</keyword>
<evidence type="ECO:0000256" key="15">
    <source>
        <dbReference type="ARBA" id="ARBA00023172"/>
    </source>
</evidence>